<keyword evidence="1" id="KW-1133">Transmembrane helix</keyword>
<evidence type="ECO:0000313" key="5">
    <source>
        <dbReference type="Proteomes" id="UP000030905"/>
    </source>
</evidence>
<keyword evidence="5" id="KW-1185">Reference proteome</keyword>
<evidence type="ECO:0000313" key="3">
    <source>
        <dbReference type="EMBL" id="KRU13560.1"/>
    </source>
</evidence>
<keyword evidence="1" id="KW-0812">Transmembrane</keyword>
<feature type="transmembrane region" description="Helical" evidence="1">
    <location>
        <begin position="109"/>
        <end position="130"/>
    </location>
</feature>
<dbReference type="KEGG" id="cpae:CPAST_c03400"/>
<protein>
    <submittedName>
        <fullName evidence="2">M50B-like peptidase</fullName>
    </submittedName>
</protein>
<dbReference type="RefSeq" id="WP_003440898.1">
    <property type="nucleotide sequence ID" value="NZ_ANZB01000001.1"/>
</dbReference>
<name>A0A0H3J674_CLOPA</name>
<dbReference type="Proteomes" id="UP000028042">
    <property type="component" value="Unassembled WGS sequence"/>
</dbReference>
<feature type="transmembrane region" description="Helical" evidence="1">
    <location>
        <begin position="209"/>
        <end position="228"/>
    </location>
</feature>
<dbReference type="PATRIC" id="fig|1262449.3.peg.231"/>
<accession>A0A0H3J674</accession>
<evidence type="ECO:0000313" key="2">
    <source>
        <dbReference type="EMBL" id="AJA50428.1"/>
    </source>
</evidence>
<evidence type="ECO:0000313" key="4">
    <source>
        <dbReference type="Proteomes" id="UP000028042"/>
    </source>
</evidence>
<reference evidence="3 4" key="3">
    <citation type="journal article" name="Genome Announc.">
        <title>Improved Draft Genome Sequence of Clostridium pasteurianum Strain ATCC 6013 (DSM 525) Using a Hybrid Next-Generation Sequencing Approach.</title>
        <authorList>
            <person name="Pyne M.E."/>
            <person name="Utturkar S."/>
            <person name="Brown S.D."/>
            <person name="Moo-Young M."/>
            <person name="Chung D.A."/>
            <person name="Chou C.P."/>
        </authorList>
    </citation>
    <scope>NUCLEOTIDE SEQUENCE [LARGE SCALE GENOMIC DNA]</scope>
    <source>
        <strain evidence="3 4">ATCC 6013</strain>
    </source>
</reference>
<gene>
    <name evidence="2" type="ORF">CLPA_c03400</name>
    <name evidence="3" type="ORF">CP6013_02808</name>
</gene>
<reference evidence="3" key="2">
    <citation type="submission" date="2015-10" db="EMBL/GenBank/DDBJ databases">
        <title>Improved Draft Genome Sequence of Clostridium pasteurianum Strain ATCC 6013 (DSM 525) Using a Hybrid Next-Generation Sequencing Approach.</title>
        <authorList>
            <person name="Pyne M.E."/>
            <person name="Utturkar S.M."/>
            <person name="Brown S.D."/>
            <person name="Moo-Young M."/>
            <person name="Chung D.A."/>
            <person name="Chou P.C."/>
        </authorList>
    </citation>
    <scope>NUCLEOTIDE SEQUENCE</scope>
    <source>
        <strain evidence="3">ATCC 6013</strain>
    </source>
</reference>
<evidence type="ECO:0000256" key="1">
    <source>
        <dbReference type="SAM" id="Phobius"/>
    </source>
</evidence>
<dbReference type="eggNOG" id="ENOG5031PIN">
    <property type="taxonomic scope" value="Bacteria"/>
</dbReference>
<feature type="transmembrane region" description="Helical" evidence="1">
    <location>
        <begin position="15"/>
        <end position="32"/>
    </location>
</feature>
<sequence length="272" mass="30578">MDLFIVVLKRSAAELFYLTALIIIIGLLLGILEKGTNRNMQRAFGIKGIMTFALIGTPIHEIGHAVMCIIFGHKITKMKLIDTNSKTGVLGYVEHSYNPNNIYQRIGNFFIGIGPIISGIFVLLIGLYFLLPESFHLLQNNLRVQGNYNILDKSLITSNVLISITLIKSIFTLSNITKITFWIFIILAFCVSSHIALSTPDIKGALDGFIFLFLVIVVVNFIAMYFNINTYEYISRVGKYNAYAAALLIMALVFSIISYIISYILRLLRRGF</sequence>
<dbReference type="EMBL" id="CP009268">
    <property type="protein sequence ID" value="AJA50428.1"/>
    <property type="molecule type" value="Genomic_DNA"/>
</dbReference>
<feature type="transmembrane region" description="Helical" evidence="1">
    <location>
        <begin position="240"/>
        <end position="265"/>
    </location>
</feature>
<dbReference type="AlphaFoldDB" id="A0A0H3J674"/>
<keyword evidence="1" id="KW-0472">Membrane</keyword>
<dbReference type="KEGG" id="cpat:CLPA_c03400"/>
<dbReference type="Proteomes" id="UP000030905">
    <property type="component" value="Chromosome"/>
</dbReference>
<dbReference type="EMBL" id="JPGY02000001">
    <property type="protein sequence ID" value="KRU13560.1"/>
    <property type="molecule type" value="Genomic_DNA"/>
</dbReference>
<feature type="transmembrane region" description="Helical" evidence="1">
    <location>
        <begin position="179"/>
        <end position="197"/>
    </location>
</feature>
<dbReference type="GeneID" id="93072584"/>
<feature type="transmembrane region" description="Helical" evidence="1">
    <location>
        <begin position="150"/>
        <end position="167"/>
    </location>
</feature>
<reference evidence="2 5" key="1">
    <citation type="journal article" date="2015" name="Genome Announc.">
        <title>Complete Genome Sequence of the Nitrogen-Fixing and Solvent-Producing Clostridium pasteurianum DSM 525.</title>
        <authorList>
            <person name="Poehlein A."/>
            <person name="Grosse-Honebrink A."/>
            <person name="Zhang Y."/>
            <person name="Minton N.P."/>
            <person name="Daniel R."/>
        </authorList>
    </citation>
    <scope>NUCLEOTIDE SEQUENCE [LARGE SCALE GENOMIC DNA]</scope>
    <source>
        <strain evidence="2">DSM 525</strain>
        <strain evidence="5">DSM 525 / ATCC 6013</strain>
    </source>
</reference>
<proteinExistence type="predicted"/>
<organism evidence="2 5">
    <name type="scientific">Clostridium pasteurianum DSM 525 = ATCC 6013</name>
    <dbReference type="NCBI Taxonomy" id="1262449"/>
    <lineage>
        <taxon>Bacteria</taxon>
        <taxon>Bacillati</taxon>
        <taxon>Bacillota</taxon>
        <taxon>Clostridia</taxon>
        <taxon>Eubacteriales</taxon>
        <taxon>Clostridiaceae</taxon>
        <taxon>Clostridium</taxon>
    </lineage>
</organism>